<evidence type="ECO:0000256" key="5">
    <source>
        <dbReference type="ARBA" id="ARBA00022737"/>
    </source>
</evidence>
<evidence type="ECO:0000313" key="11">
    <source>
        <dbReference type="Ensembl" id="ENSAOCP00000045429.1"/>
    </source>
</evidence>
<dbReference type="Gene3D" id="1.10.220.150">
    <property type="entry name" value="Arf GTPase activating protein"/>
    <property type="match status" value="1"/>
</dbReference>
<keyword evidence="5" id="KW-0677">Repeat</keyword>
<dbReference type="GO" id="GO:0005096">
    <property type="term" value="F:GTPase activator activity"/>
    <property type="evidence" value="ECO:0007669"/>
    <property type="project" value="UniProtKB-KW"/>
</dbReference>
<proteinExistence type="predicted"/>
<dbReference type="CDD" id="cd13252">
    <property type="entry name" value="PH1_ADAP"/>
    <property type="match status" value="1"/>
</dbReference>
<dbReference type="InterPro" id="IPR001849">
    <property type="entry name" value="PH_domain"/>
</dbReference>
<dbReference type="Pfam" id="PF01412">
    <property type="entry name" value="ArfGap"/>
    <property type="match status" value="1"/>
</dbReference>
<dbReference type="GO" id="GO:0007507">
    <property type="term" value="P:heart development"/>
    <property type="evidence" value="ECO:0007669"/>
    <property type="project" value="TreeGrafter"/>
</dbReference>
<dbReference type="SMART" id="SM00233">
    <property type="entry name" value="PH"/>
    <property type="match status" value="2"/>
</dbReference>
<evidence type="ECO:0000256" key="3">
    <source>
        <dbReference type="ARBA" id="ARBA00022490"/>
    </source>
</evidence>
<sequence length="424" mass="49145">MSASAQHSDRSKLPSSMANLERNNKILLDLVRQPGNNLCADCGVPEPDWASYTLGVFVCLNCSGMHRNLPAVSKVKSIRLDHWDDSLVEFMQERGNSAAKAIFEKCVPAFFYRPQQKDCVLVACHLFQLFDISTSDLFESTLWKKGKDNKQFLKRIFLLSRKDFTLRYFIKEDSKVPKAVISMKNLNAVFQPEKIGHAHGLQISYLEDERMRNLFVYHTNGQTVVSFFNAIRATRFAYLLKKHPTLRDNDLIPQITTLCLKEGYMEKTGPTQREPFKKRWFTLCSMNRKLLYFKSPLDATELGAVFIGTEDHGYSVSESSSRGMRGGRWHRGITFETPGRQFVFMCEQEQDQKEWMEAFRKVISQPMTPEDYASKILLFYLIQRRAVFLCLSHGLHTWYVIYILPWSSYMSTQLFFSSIQMKPT</sequence>
<protein>
    <submittedName>
        <fullName evidence="11">ArfGAP with dual PH domains 2</fullName>
    </submittedName>
</protein>
<dbReference type="InterPro" id="IPR001164">
    <property type="entry name" value="ArfGAP_dom"/>
</dbReference>
<dbReference type="FunFam" id="2.30.29.30:FF:000080">
    <property type="entry name" value="Arf-GAP with dual PH domain-containing protein 1"/>
    <property type="match status" value="1"/>
</dbReference>
<evidence type="ECO:0000256" key="2">
    <source>
        <dbReference type="ARBA" id="ARBA00022468"/>
    </source>
</evidence>
<dbReference type="GeneTree" id="ENSGT00940000156498"/>
<dbReference type="SUPFAM" id="SSF57863">
    <property type="entry name" value="ArfGap/RecO-like zinc finger"/>
    <property type="match status" value="1"/>
</dbReference>
<keyword evidence="3" id="KW-0963">Cytoplasm</keyword>
<feature type="domain" description="Arf-GAP" evidence="10">
    <location>
        <begin position="24"/>
        <end position="104"/>
    </location>
</feature>
<evidence type="ECO:0000313" key="12">
    <source>
        <dbReference type="Proteomes" id="UP001501940"/>
    </source>
</evidence>
<dbReference type="InterPro" id="IPR037851">
    <property type="entry name" value="PH2_ADAP"/>
</dbReference>
<dbReference type="PANTHER" id="PTHR46021">
    <property type="entry name" value="ARF-GAP WITH DUAL PH DOMAIN-CONTAINING PROTEIN 1-LIKE PROTEIN"/>
    <property type="match status" value="1"/>
</dbReference>
<dbReference type="InterPro" id="IPR011993">
    <property type="entry name" value="PH-like_dom_sf"/>
</dbReference>
<accession>A0AAQ5XY34</accession>
<dbReference type="GO" id="GO:0005737">
    <property type="term" value="C:cytoplasm"/>
    <property type="evidence" value="ECO:0007669"/>
    <property type="project" value="UniProtKB-SubCell"/>
</dbReference>
<dbReference type="AlphaFoldDB" id="A0AAQ5XY34"/>
<dbReference type="PRINTS" id="PR00405">
    <property type="entry name" value="REVINTRACTNG"/>
</dbReference>
<dbReference type="Ensembl" id="ENSAOCT00000078142.1">
    <property type="protein sequence ID" value="ENSAOCP00000045429.1"/>
    <property type="gene ID" value="ENSAOCG00000017109.2"/>
</dbReference>
<dbReference type="PROSITE" id="PS50003">
    <property type="entry name" value="PH_DOMAIN"/>
    <property type="match status" value="1"/>
</dbReference>
<dbReference type="InterPro" id="IPR038508">
    <property type="entry name" value="ArfGAP_dom_sf"/>
</dbReference>
<dbReference type="InterPro" id="IPR037278">
    <property type="entry name" value="ARFGAP/RecO"/>
</dbReference>
<evidence type="ECO:0000256" key="4">
    <source>
        <dbReference type="ARBA" id="ARBA00022723"/>
    </source>
</evidence>
<dbReference type="SUPFAM" id="SSF50729">
    <property type="entry name" value="PH domain-like"/>
    <property type="match status" value="2"/>
</dbReference>
<dbReference type="PANTHER" id="PTHR46021:SF6">
    <property type="entry name" value="ARF-GAP WITH DUAL PH DOMAIN-CONTAINING PROTEIN 2"/>
    <property type="match status" value="1"/>
</dbReference>
<evidence type="ECO:0000256" key="6">
    <source>
        <dbReference type="ARBA" id="ARBA00022771"/>
    </source>
</evidence>
<dbReference type="InterPro" id="IPR052589">
    <property type="entry name" value="Arf-GAP_dual-PH_domain"/>
</dbReference>
<dbReference type="GO" id="GO:1902936">
    <property type="term" value="F:phosphatidylinositol bisphosphate binding"/>
    <property type="evidence" value="ECO:0007669"/>
    <property type="project" value="InterPro"/>
</dbReference>
<dbReference type="Proteomes" id="UP001501940">
    <property type="component" value="Chromosome 4"/>
</dbReference>
<keyword evidence="12" id="KW-1185">Reference proteome</keyword>
<feature type="domain" description="PH" evidence="9">
    <location>
        <begin position="258"/>
        <end position="364"/>
    </location>
</feature>
<evidence type="ECO:0000256" key="8">
    <source>
        <dbReference type="PROSITE-ProRule" id="PRU00288"/>
    </source>
</evidence>
<evidence type="ECO:0000259" key="9">
    <source>
        <dbReference type="PROSITE" id="PS50003"/>
    </source>
</evidence>
<keyword evidence="6 8" id="KW-0863">Zinc-finger</keyword>
<dbReference type="SMART" id="SM00105">
    <property type="entry name" value="ArfGap"/>
    <property type="match status" value="1"/>
</dbReference>
<dbReference type="GO" id="GO:0005886">
    <property type="term" value="C:plasma membrane"/>
    <property type="evidence" value="ECO:0007669"/>
    <property type="project" value="TreeGrafter"/>
</dbReference>
<evidence type="ECO:0000256" key="7">
    <source>
        <dbReference type="ARBA" id="ARBA00022833"/>
    </source>
</evidence>
<dbReference type="Pfam" id="PF00169">
    <property type="entry name" value="PH"/>
    <property type="match status" value="1"/>
</dbReference>
<dbReference type="GO" id="GO:0005547">
    <property type="term" value="F:phosphatidylinositol-3,4,5-trisphosphate binding"/>
    <property type="evidence" value="ECO:0007669"/>
    <property type="project" value="TreeGrafter"/>
</dbReference>
<evidence type="ECO:0000259" key="10">
    <source>
        <dbReference type="PROSITE" id="PS50115"/>
    </source>
</evidence>
<reference evidence="11 12" key="1">
    <citation type="submission" date="2022-01" db="EMBL/GenBank/DDBJ databases">
        <title>A chromosome-scale genome assembly of the false clownfish, Amphiprion ocellaris.</title>
        <authorList>
            <person name="Ryu T."/>
        </authorList>
    </citation>
    <scope>NUCLEOTIDE SEQUENCE [LARGE SCALE GENOMIC DNA]</scope>
</reference>
<organism evidence="11 12">
    <name type="scientific">Amphiprion ocellaris</name>
    <name type="common">Clown anemonefish</name>
    <dbReference type="NCBI Taxonomy" id="80972"/>
    <lineage>
        <taxon>Eukaryota</taxon>
        <taxon>Metazoa</taxon>
        <taxon>Chordata</taxon>
        <taxon>Craniata</taxon>
        <taxon>Vertebrata</taxon>
        <taxon>Euteleostomi</taxon>
        <taxon>Actinopterygii</taxon>
        <taxon>Neopterygii</taxon>
        <taxon>Teleostei</taxon>
        <taxon>Neoteleostei</taxon>
        <taxon>Acanthomorphata</taxon>
        <taxon>Ovalentaria</taxon>
        <taxon>Pomacentridae</taxon>
        <taxon>Amphiprion</taxon>
    </lineage>
</organism>
<dbReference type="InterPro" id="IPR037849">
    <property type="entry name" value="PH1_ADAP"/>
</dbReference>
<keyword evidence="7" id="KW-0862">Zinc</keyword>
<keyword evidence="4" id="KW-0479">Metal-binding</keyword>
<dbReference type="Gene3D" id="2.30.29.30">
    <property type="entry name" value="Pleckstrin-homology domain (PH domain)/Phosphotyrosine-binding domain (PTB)"/>
    <property type="match status" value="2"/>
</dbReference>
<evidence type="ECO:0000256" key="1">
    <source>
        <dbReference type="ARBA" id="ARBA00004496"/>
    </source>
</evidence>
<reference evidence="11" key="3">
    <citation type="submission" date="2025-09" db="UniProtKB">
        <authorList>
            <consortium name="Ensembl"/>
        </authorList>
    </citation>
    <scope>IDENTIFICATION</scope>
</reference>
<name>A0AAQ5XY34_AMPOC</name>
<dbReference type="PROSITE" id="PS50115">
    <property type="entry name" value="ARFGAP"/>
    <property type="match status" value="1"/>
</dbReference>
<comment type="subcellular location">
    <subcellularLocation>
        <location evidence="1">Cytoplasm</location>
    </subcellularLocation>
</comment>
<reference evidence="11" key="2">
    <citation type="submission" date="2025-08" db="UniProtKB">
        <authorList>
            <consortium name="Ensembl"/>
        </authorList>
    </citation>
    <scope>IDENTIFICATION</scope>
</reference>
<dbReference type="CDD" id="cd01251">
    <property type="entry name" value="PH2_ADAP"/>
    <property type="match status" value="1"/>
</dbReference>
<keyword evidence="2" id="KW-0343">GTPase activation</keyword>
<dbReference type="GO" id="GO:0008270">
    <property type="term" value="F:zinc ion binding"/>
    <property type="evidence" value="ECO:0007669"/>
    <property type="project" value="UniProtKB-KW"/>
</dbReference>
<dbReference type="FunFam" id="2.30.29.30:FF:000099">
    <property type="entry name" value="Arf-GAP with dual PH domain-containing protein 1"/>
    <property type="match status" value="1"/>
</dbReference>
<gene>
    <name evidence="11" type="primary">ADAP2</name>
</gene>